<accession>A0ACA9N6X0</accession>
<proteinExistence type="predicted"/>
<evidence type="ECO:0000313" key="2">
    <source>
        <dbReference type="Proteomes" id="UP000789525"/>
    </source>
</evidence>
<dbReference type="Proteomes" id="UP000789525">
    <property type="component" value="Unassembled WGS sequence"/>
</dbReference>
<comment type="caution">
    <text evidence="1">The sequence shown here is derived from an EMBL/GenBank/DDBJ whole genome shotgun (WGS) entry which is preliminary data.</text>
</comment>
<dbReference type="EMBL" id="CAJVPT010018147">
    <property type="protein sequence ID" value="CAG8631733.1"/>
    <property type="molecule type" value="Genomic_DNA"/>
</dbReference>
<organism evidence="1 2">
    <name type="scientific">Acaulospora colombiana</name>
    <dbReference type="NCBI Taxonomy" id="27376"/>
    <lineage>
        <taxon>Eukaryota</taxon>
        <taxon>Fungi</taxon>
        <taxon>Fungi incertae sedis</taxon>
        <taxon>Mucoromycota</taxon>
        <taxon>Glomeromycotina</taxon>
        <taxon>Glomeromycetes</taxon>
        <taxon>Diversisporales</taxon>
        <taxon>Acaulosporaceae</taxon>
        <taxon>Acaulospora</taxon>
    </lineage>
</organism>
<protein>
    <submittedName>
        <fullName evidence="1">3031_t:CDS:1</fullName>
    </submittedName>
</protein>
<name>A0ACA9N6X0_9GLOM</name>
<evidence type="ECO:0000313" key="1">
    <source>
        <dbReference type="EMBL" id="CAG8631733.1"/>
    </source>
</evidence>
<keyword evidence="2" id="KW-1185">Reference proteome</keyword>
<gene>
    <name evidence="1" type="ORF">ACOLOM_LOCUS7657</name>
</gene>
<sequence length="151" mass="17450">TEAEEVLYKALETVASENNAKARKLLVNFNELINSTSVKTYWNGVYVRDERNKTQCIKNILKEKEDQEACQIKSNVLVEHIIESNLLLKRKRSFEKLDREPPQSPENQISPPNNLVQQFCVPIETKDHSETDIDSNKESDKRKQSSDDESD</sequence>
<feature type="non-terminal residue" evidence="1">
    <location>
        <position position="151"/>
    </location>
</feature>
<feature type="non-terminal residue" evidence="1">
    <location>
        <position position="1"/>
    </location>
</feature>
<reference evidence="1" key="1">
    <citation type="submission" date="2021-06" db="EMBL/GenBank/DDBJ databases">
        <authorList>
            <person name="Kallberg Y."/>
            <person name="Tangrot J."/>
            <person name="Rosling A."/>
        </authorList>
    </citation>
    <scope>NUCLEOTIDE SEQUENCE</scope>
    <source>
        <strain evidence="1">CL356</strain>
    </source>
</reference>